<dbReference type="GO" id="GO:0034039">
    <property type="term" value="F:8-oxo-7,8-dihydroguanine DNA N-glycosylase activity"/>
    <property type="evidence" value="ECO:0007669"/>
    <property type="project" value="TreeGrafter"/>
</dbReference>
<dbReference type="CDD" id="cd03425">
    <property type="entry name" value="NUDIX_MutT_NudA_like"/>
    <property type="match status" value="1"/>
</dbReference>
<evidence type="ECO:0000256" key="4">
    <source>
        <dbReference type="ARBA" id="ARBA00008343"/>
    </source>
</evidence>
<protein>
    <recommendedName>
        <fullName evidence="6">Adenine DNA glycosylase</fullName>
        <ecNumber evidence="5">3.2.2.31</ecNumber>
    </recommendedName>
</protein>
<dbReference type="EMBL" id="MTKS01000128">
    <property type="protein sequence ID" value="RWX51486.1"/>
    <property type="molecule type" value="Genomic_DNA"/>
</dbReference>
<evidence type="ECO:0000256" key="2">
    <source>
        <dbReference type="ARBA" id="ARBA00001966"/>
    </source>
</evidence>
<keyword evidence="12" id="KW-0411">Iron-sulfur</keyword>
<keyword evidence="9" id="KW-0227">DNA damage</keyword>
<dbReference type="SMART" id="SM00525">
    <property type="entry name" value="FES"/>
    <property type="match status" value="1"/>
</dbReference>
<evidence type="ECO:0000256" key="12">
    <source>
        <dbReference type="ARBA" id="ARBA00023014"/>
    </source>
</evidence>
<dbReference type="PROSITE" id="PS01155">
    <property type="entry name" value="ENDONUCLEASE_III_2"/>
    <property type="match status" value="1"/>
</dbReference>
<comment type="similarity">
    <text evidence="4">Belongs to the Nth/MutY family.</text>
</comment>
<dbReference type="GO" id="GO:0051539">
    <property type="term" value="F:4 iron, 4 sulfur cluster binding"/>
    <property type="evidence" value="ECO:0007669"/>
    <property type="project" value="UniProtKB-KW"/>
</dbReference>
<evidence type="ECO:0000256" key="13">
    <source>
        <dbReference type="ARBA" id="ARBA00023204"/>
    </source>
</evidence>
<keyword evidence="7" id="KW-0004">4Fe-4S</keyword>
<evidence type="ECO:0000259" key="15">
    <source>
        <dbReference type="PROSITE" id="PS51462"/>
    </source>
</evidence>
<dbReference type="InterPro" id="IPR000445">
    <property type="entry name" value="HhH_motif"/>
</dbReference>
<dbReference type="PROSITE" id="PS00764">
    <property type="entry name" value="ENDONUCLEASE_III_1"/>
    <property type="match status" value="1"/>
</dbReference>
<dbReference type="FunFam" id="1.10.340.30:FF:000002">
    <property type="entry name" value="Adenine DNA glycosylase"/>
    <property type="match status" value="1"/>
</dbReference>
<keyword evidence="11" id="KW-0408">Iron</keyword>
<dbReference type="GO" id="GO:0006298">
    <property type="term" value="P:mismatch repair"/>
    <property type="evidence" value="ECO:0007669"/>
    <property type="project" value="TreeGrafter"/>
</dbReference>
<evidence type="ECO:0000256" key="1">
    <source>
        <dbReference type="ARBA" id="ARBA00000843"/>
    </source>
</evidence>
<dbReference type="GO" id="GO:0000701">
    <property type="term" value="F:purine-specific mismatch base pair DNA N-glycosylase activity"/>
    <property type="evidence" value="ECO:0007669"/>
    <property type="project" value="UniProtKB-EC"/>
</dbReference>
<evidence type="ECO:0000256" key="11">
    <source>
        <dbReference type="ARBA" id="ARBA00023004"/>
    </source>
</evidence>
<evidence type="ECO:0000256" key="5">
    <source>
        <dbReference type="ARBA" id="ARBA00012045"/>
    </source>
</evidence>
<keyword evidence="17" id="KW-1185">Reference proteome</keyword>
<accession>A0A444JEH0</accession>
<feature type="domain" description="Nudix hydrolase" evidence="15">
    <location>
        <begin position="226"/>
        <end position="355"/>
    </location>
</feature>
<keyword evidence="14 16" id="KW-0326">Glycosidase</keyword>
<keyword evidence="8" id="KW-0479">Metal-binding</keyword>
<dbReference type="InterPro" id="IPR000086">
    <property type="entry name" value="NUDIX_hydrolase_dom"/>
</dbReference>
<comment type="catalytic activity">
    <reaction evidence="1">
        <text>Hydrolyzes free adenine bases from 7,8-dihydro-8-oxoguanine:adenine mismatched double-stranded DNA, leaving an apurinic site.</text>
        <dbReference type="EC" id="3.2.2.31"/>
    </reaction>
</comment>
<comment type="function">
    <text evidence="3">Adenine glycosylase active on G-A mispairs. MutY also corrects error-prone DNA synthesis past GO lesions which are due to the oxidatively damaged form of guanine: 7,8-dihydro-8-oxoguanine (8-oxo-dGTP).</text>
</comment>
<dbReference type="SUPFAM" id="SSF48150">
    <property type="entry name" value="DNA-glycosylase"/>
    <property type="match status" value="1"/>
</dbReference>
<name>A0A444JEH0_9BACT</name>
<dbReference type="InterPro" id="IPR029119">
    <property type="entry name" value="MutY_C"/>
</dbReference>
<dbReference type="Gene3D" id="3.90.79.10">
    <property type="entry name" value="Nucleoside Triphosphate Pyrophosphohydrolase"/>
    <property type="match status" value="1"/>
</dbReference>
<dbReference type="SMART" id="SM00478">
    <property type="entry name" value="ENDO3c"/>
    <property type="match status" value="1"/>
</dbReference>
<evidence type="ECO:0000256" key="7">
    <source>
        <dbReference type="ARBA" id="ARBA00022485"/>
    </source>
</evidence>
<reference evidence="16 17" key="1">
    <citation type="submission" date="2017-01" db="EMBL/GenBank/DDBJ databases">
        <title>The cable genome- insights into the physiology and evolution of filamentous bacteria capable of sulfide oxidation via long distance electron transfer.</title>
        <authorList>
            <person name="Schreiber L."/>
            <person name="Bjerg J.T."/>
            <person name="Boggild A."/>
            <person name="Van De Vossenberg J."/>
            <person name="Meysman F."/>
            <person name="Nielsen L.P."/>
            <person name="Schramm A."/>
            <person name="Kjeldsen K.U."/>
        </authorList>
    </citation>
    <scope>NUCLEOTIDE SEQUENCE [LARGE SCALE GENOMIC DNA]</scope>
    <source>
        <strain evidence="16">A5</strain>
    </source>
</reference>
<gene>
    <name evidence="16" type="ORF">VU01_11286</name>
</gene>
<dbReference type="InterPro" id="IPR005760">
    <property type="entry name" value="A/G_AdeGlyc_MutY"/>
</dbReference>
<dbReference type="Proteomes" id="UP000288892">
    <property type="component" value="Unassembled WGS sequence"/>
</dbReference>
<evidence type="ECO:0000256" key="6">
    <source>
        <dbReference type="ARBA" id="ARBA00022023"/>
    </source>
</evidence>
<keyword evidence="10 16" id="KW-0378">Hydrolase</keyword>
<dbReference type="GO" id="GO:0046872">
    <property type="term" value="F:metal ion binding"/>
    <property type="evidence" value="ECO:0007669"/>
    <property type="project" value="UniProtKB-KW"/>
</dbReference>
<dbReference type="Pfam" id="PF00730">
    <property type="entry name" value="HhH-GPD"/>
    <property type="match status" value="1"/>
</dbReference>
<organism evidence="16 17">
    <name type="scientific">Candidatus Electrothrix marina</name>
    <dbReference type="NCBI Taxonomy" id="1859130"/>
    <lineage>
        <taxon>Bacteria</taxon>
        <taxon>Pseudomonadati</taxon>
        <taxon>Thermodesulfobacteriota</taxon>
        <taxon>Desulfobulbia</taxon>
        <taxon>Desulfobulbales</taxon>
        <taxon>Desulfobulbaceae</taxon>
        <taxon>Candidatus Electrothrix</taxon>
    </lineage>
</organism>
<dbReference type="SUPFAM" id="SSF55811">
    <property type="entry name" value="Nudix"/>
    <property type="match status" value="1"/>
</dbReference>
<evidence type="ECO:0000256" key="8">
    <source>
        <dbReference type="ARBA" id="ARBA00022723"/>
    </source>
</evidence>
<evidence type="ECO:0000256" key="9">
    <source>
        <dbReference type="ARBA" id="ARBA00022763"/>
    </source>
</evidence>
<dbReference type="InterPro" id="IPR015797">
    <property type="entry name" value="NUDIX_hydrolase-like_dom_sf"/>
</dbReference>
<dbReference type="GO" id="GO:0035485">
    <property type="term" value="F:adenine/guanine mispair binding"/>
    <property type="evidence" value="ECO:0007669"/>
    <property type="project" value="TreeGrafter"/>
</dbReference>
<dbReference type="Pfam" id="PF00633">
    <property type="entry name" value="HHH"/>
    <property type="match status" value="1"/>
</dbReference>
<comment type="cofactor">
    <cofactor evidence="2">
        <name>[4Fe-4S] cluster</name>
        <dbReference type="ChEBI" id="CHEBI:49883"/>
    </cofactor>
</comment>
<evidence type="ECO:0000313" key="17">
    <source>
        <dbReference type="Proteomes" id="UP000288892"/>
    </source>
</evidence>
<dbReference type="PRINTS" id="PR00502">
    <property type="entry name" value="NUDIXFAMILY"/>
</dbReference>
<dbReference type="InterPro" id="IPR003265">
    <property type="entry name" value="HhH-GPD_domain"/>
</dbReference>
<evidence type="ECO:0000256" key="14">
    <source>
        <dbReference type="ARBA" id="ARBA00023295"/>
    </source>
</evidence>
<dbReference type="AlphaFoldDB" id="A0A444JEH0"/>
<evidence type="ECO:0000256" key="3">
    <source>
        <dbReference type="ARBA" id="ARBA00002933"/>
    </source>
</evidence>
<dbReference type="InterPro" id="IPR011257">
    <property type="entry name" value="DNA_glycosylase"/>
</dbReference>
<dbReference type="CDD" id="cd00056">
    <property type="entry name" value="ENDO3c"/>
    <property type="match status" value="1"/>
</dbReference>
<dbReference type="NCBIfam" id="TIGR01084">
    <property type="entry name" value="mutY"/>
    <property type="match status" value="1"/>
</dbReference>
<dbReference type="PROSITE" id="PS51462">
    <property type="entry name" value="NUDIX"/>
    <property type="match status" value="1"/>
</dbReference>
<dbReference type="InterPro" id="IPR023170">
    <property type="entry name" value="HhH_base_excis_C"/>
</dbReference>
<dbReference type="Pfam" id="PF14815">
    <property type="entry name" value="NUDIX_4"/>
    <property type="match status" value="1"/>
</dbReference>
<dbReference type="Gene3D" id="1.10.1670.10">
    <property type="entry name" value="Helix-hairpin-Helix base-excision DNA repair enzymes (C-terminal)"/>
    <property type="match status" value="1"/>
</dbReference>
<proteinExistence type="inferred from homology"/>
<dbReference type="Gene3D" id="1.10.340.30">
    <property type="entry name" value="Hypothetical protein, domain 2"/>
    <property type="match status" value="1"/>
</dbReference>
<evidence type="ECO:0000256" key="10">
    <source>
        <dbReference type="ARBA" id="ARBA00022801"/>
    </source>
</evidence>
<dbReference type="PANTHER" id="PTHR42944:SF1">
    <property type="entry name" value="ADENINE DNA GLYCOSYLASE"/>
    <property type="match status" value="1"/>
</dbReference>
<dbReference type="InterPro" id="IPR044298">
    <property type="entry name" value="MIG/MutY"/>
</dbReference>
<sequence length="355" mass="40816">MNDSLLTRTLLSWFVENQRPLPWRKEYHPYHVWISEIMGQQTQMERVVAYFNNWIRQFPDIKTLAAASEQEVIKAWEGLGYYSRVRNIRKAADILVQEYGAKLPDKESQLLALPGIGPYTAAAILSIAFNHAVPLLDANVERILCRIDDIDLPVKQATTRKLLLQRCSDLLPQDDARNFNQALMEFGALICTPKKPACPTCPLQQHCRSYARDIVDLRPIPGKKEKRIDISMACGIIQHGDRFYIQQRLKKDVWGGLWEFPGGRLKEGETPEQAAVREILEETEFQVTDLRPFATTVHHYTKYRVTLEAFFCTLQGDQLTEPVLHAASQYKWVAFNDLSTFAFPAGHRQLIEKMD</sequence>
<dbReference type="GO" id="GO:0006284">
    <property type="term" value="P:base-excision repair"/>
    <property type="evidence" value="ECO:0007669"/>
    <property type="project" value="InterPro"/>
</dbReference>
<evidence type="ECO:0000313" key="16">
    <source>
        <dbReference type="EMBL" id="RWX51486.1"/>
    </source>
</evidence>
<dbReference type="InterPro" id="IPR020476">
    <property type="entry name" value="Nudix_hydrolase"/>
</dbReference>
<keyword evidence="13" id="KW-0234">DNA repair</keyword>
<dbReference type="InterPro" id="IPR004036">
    <property type="entry name" value="Endonuclease-III-like_CS2"/>
</dbReference>
<dbReference type="EC" id="3.2.2.31" evidence="5"/>
<comment type="caution">
    <text evidence="16">The sequence shown here is derived from an EMBL/GenBank/DDBJ whole genome shotgun (WGS) entry which is preliminary data.</text>
</comment>
<dbReference type="GO" id="GO:0032357">
    <property type="term" value="F:oxidized purine DNA binding"/>
    <property type="evidence" value="ECO:0007669"/>
    <property type="project" value="TreeGrafter"/>
</dbReference>
<dbReference type="InterPro" id="IPR004035">
    <property type="entry name" value="Endouclease-III_FeS-bd_BS"/>
</dbReference>
<dbReference type="InterPro" id="IPR003651">
    <property type="entry name" value="Endonuclease3_FeS-loop_motif"/>
</dbReference>
<dbReference type="PANTHER" id="PTHR42944">
    <property type="entry name" value="ADENINE DNA GLYCOSYLASE"/>
    <property type="match status" value="1"/>
</dbReference>